<keyword evidence="3" id="KW-1185">Reference proteome</keyword>
<dbReference type="RefSeq" id="WP_067371718.1">
    <property type="nucleotide sequence ID" value="NZ_JBIUBN010000030.1"/>
</dbReference>
<dbReference type="OrthoDB" id="190500at2"/>
<evidence type="ECO:0000313" key="2">
    <source>
        <dbReference type="EMBL" id="KXK59000.1"/>
    </source>
</evidence>
<dbReference type="Proteomes" id="UP000070620">
    <property type="component" value="Unassembled WGS sequence"/>
</dbReference>
<evidence type="ECO:0000313" key="3">
    <source>
        <dbReference type="Proteomes" id="UP000070620"/>
    </source>
</evidence>
<reference evidence="2 3" key="1">
    <citation type="submission" date="2016-01" db="EMBL/GenBank/DDBJ databases">
        <title>Whole genome sequence and analysis of Micromonospora rosaria DSM 803, which can produce antibacterial substance rosamicin.</title>
        <authorList>
            <person name="Yang H."/>
            <person name="He X."/>
            <person name="Zhu D."/>
        </authorList>
    </citation>
    <scope>NUCLEOTIDE SEQUENCE [LARGE SCALE GENOMIC DNA]</scope>
    <source>
        <strain evidence="2 3">DSM 803</strain>
    </source>
</reference>
<protein>
    <submittedName>
        <fullName evidence="2">Uncharacterized protein</fullName>
    </submittedName>
</protein>
<organism evidence="2 3">
    <name type="scientific">Micromonospora rosaria</name>
    <dbReference type="NCBI Taxonomy" id="47874"/>
    <lineage>
        <taxon>Bacteria</taxon>
        <taxon>Bacillati</taxon>
        <taxon>Actinomycetota</taxon>
        <taxon>Actinomycetes</taxon>
        <taxon>Micromonosporales</taxon>
        <taxon>Micromonosporaceae</taxon>
        <taxon>Micromonospora</taxon>
    </lineage>
</organism>
<comment type="caution">
    <text evidence="2">The sequence shown here is derived from an EMBL/GenBank/DDBJ whole genome shotgun (WGS) entry which is preliminary data.</text>
</comment>
<feature type="region of interest" description="Disordered" evidence="1">
    <location>
        <begin position="147"/>
        <end position="178"/>
    </location>
</feature>
<gene>
    <name evidence="2" type="ORF">AWW66_26585</name>
</gene>
<accession>A0A136PKN0</accession>
<dbReference type="EMBL" id="LRQV01000138">
    <property type="protein sequence ID" value="KXK59000.1"/>
    <property type="molecule type" value="Genomic_DNA"/>
</dbReference>
<sequence length="255" mass="28692">MSPWLNDPAALPDVLTAVGDALTDLSVTPAAPVDATTRPTYPRFGDQKWYRTRSQPLAPATGGPATALTRLGERLRQFRLHHVHRSDPAKHDPEFKNIVRRFFDGDQIEAHPATIAALGLPISYNIPTKEKKDRRSAVIEPLLDSTAGPIPAVAAPGPPRPNPRLLARRTSPSAPQTPVRRASPLWLRVYRDRDGWNLRSLAFYSEWLPANVFLRIRDTRVDDGRSPQHRRTQRVTRPDQETVDGLLNKWFDFDA</sequence>
<evidence type="ECO:0000256" key="1">
    <source>
        <dbReference type="SAM" id="MobiDB-lite"/>
    </source>
</evidence>
<dbReference type="AlphaFoldDB" id="A0A136PKN0"/>
<name>A0A136PKN0_9ACTN</name>
<proteinExistence type="predicted"/>